<dbReference type="GO" id="GO:0005634">
    <property type="term" value="C:nucleus"/>
    <property type="evidence" value="ECO:0007669"/>
    <property type="project" value="TreeGrafter"/>
</dbReference>
<gene>
    <name evidence="5" type="ORF">GPM918_LOCUS23578</name>
    <name evidence="4" type="ORF">OVA965_LOCUS2544</name>
    <name evidence="7" type="ORF">SRO942_LOCUS23576</name>
    <name evidence="6" type="ORF">TMI583_LOCUS2544</name>
</gene>
<evidence type="ECO:0000256" key="3">
    <source>
        <dbReference type="SAM" id="MobiDB-lite"/>
    </source>
</evidence>
<evidence type="ECO:0000313" key="8">
    <source>
        <dbReference type="Proteomes" id="UP000663829"/>
    </source>
</evidence>
<reference evidence="5" key="1">
    <citation type="submission" date="2021-02" db="EMBL/GenBank/DDBJ databases">
        <authorList>
            <person name="Nowell W R."/>
        </authorList>
    </citation>
    <scope>NUCLEOTIDE SEQUENCE</scope>
</reference>
<dbReference type="AlphaFoldDB" id="A0A814W724"/>
<evidence type="ECO:0000313" key="5">
    <source>
        <dbReference type="EMBL" id="CAF1198180.1"/>
    </source>
</evidence>
<dbReference type="EMBL" id="CAJNOK010000551">
    <property type="protein sequence ID" value="CAF0760892.1"/>
    <property type="molecule type" value="Genomic_DNA"/>
</dbReference>
<name>A0A814W724_9BILA</name>
<evidence type="ECO:0000256" key="1">
    <source>
        <dbReference type="ARBA" id="ARBA00021994"/>
    </source>
</evidence>
<comment type="caution">
    <text evidence="5">The sequence shown here is derived from an EMBL/GenBank/DDBJ whole genome shotgun (WGS) entry which is preliminary data.</text>
</comment>
<feature type="region of interest" description="Disordered" evidence="3">
    <location>
        <begin position="340"/>
        <end position="361"/>
    </location>
</feature>
<keyword evidence="8" id="KW-1185">Reference proteome</keyword>
<dbReference type="PANTHER" id="PTHR20835:SF0">
    <property type="entry name" value="E3 UBIQUITIN-PROTEIN LIGASE PPP1R11"/>
    <property type="match status" value="1"/>
</dbReference>
<dbReference type="Proteomes" id="UP000677228">
    <property type="component" value="Unassembled WGS sequence"/>
</dbReference>
<dbReference type="Proteomes" id="UP000682733">
    <property type="component" value="Unassembled WGS sequence"/>
</dbReference>
<dbReference type="Proteomes" id="UP000681722">
    <property type="component" value="Unassembled WGS sequence"/>
</dbReference>
<evidence type="ECO:0000313" key="6">
    <source>
        <dbReference type="EMBL" id="CAF3540659.1"/>
    </source>
</evidence>
<proteinExistence type="predicted"/>
<evidence type="ECO:0000313" key="7">
    <source>
        <dbReference type="EMBL" id="CAF3962553.1"/>
    </source>
</evidence>
<dbReference type="EMBL" id="CAJNOQ010008476">
    <property type="protein sequence ID" value="CAF1198180.1"/>
    <property type="molecule type" value="Genomic_DNA"/>
</dbReference>
<dbReference type="EMBL" id="CAJOBC010008475">
    <property type="protein sequence ID" value="CAF3962553.1"/>
    <property type="molecule type" value="Genomic_DNA"/>
</dbReference>
<dbReference type="Proteomes" id="UP000663829">
    <property type="component" value="Unassembled WGS sequence"/>
</dbReference>
<sequence length="361" mass="41848">MASFNNINHQLLPTIDDRDMYLSVLHKSSIGLLNYESFSKVRQTVLKYNWVPCGVTFYGEHDNHDYALEFDLVIDEHHCYYLRVPWNIDYVPIQCHLSAKSMANAGYSWTLKMLDRILRLLCNCCPGLFELSYTNGLFGRQPSLWITYDGLNNTQDYQRDVFILQNKRLARDLTQVIYDHDESDVFRASLHVLGHGKCIGTHYYYDLSTMTTTDTYEDGSSTITVSAHHNRTQTESIKLRSHSPTLLLSLERPRTGARVRWTEETVDNEFMNKKKSKCCCIYIKSSEIDDLDENDDGIDDANKRSDDNEFSHCEHCRYHVTSDYQASNDPDRPNRIKKVKLKIDDKSAQSNANNNFDKQSS</sequence>
<evidence type="ECO:0000313" key="4">
    <source>
        <dbReference type="EMBL" id="CAF0760892.1"/>
    </source>
</evidence>
<dbReference type="EMBL" id="CAJOBA010000551">
    <property type="protein sequence ID" value="CAF3540659.1"/>
    <property type="molecule type" value="Genomic_DNA"/>
</dbReference>
<dbReference type="PANTHER" id="PTHR20835">
    <property type="entry name" value="E3 UBIQUITIN-PROTEIN LIGASE PPP1R11-RELATED"/>
    <property type="match status" value="1"/>
</dbReference>
<dbReference type="Pfam" id="PF07491">
    <property type="entry name" value="PPI_Ypi1"/>
    <property type="match status" value="1"/>
</dbReference>
<dbReference type="OrthoDB" id="9970451at2759"/>
<dbReference type="InterPro" id="IPR011107">
    <property type="entry name" value="PPI_Ypi1"/>
</dbReference>
<feature type="compositionally biased region" description="Polar residues" evidence="3">
    <location>
        <begin position="348"/>
        <end position="361"/>
    </location>
</feature>
<protein>
    <recommendedName>
        <fullName evidence="1">E3 ubiquitin-protein ligase PPP1R11</fullName>
    </recommendedName>
    <alternativeName>
        <fullName evidence="2">Protein phosphatase 1 regulatory subunit 11</fullName>
    </alternativeName>
</protein>
<organism evidence="5 8">
    <name type="scientific">Didymodactylos carnosus</name>
    <dbReference type="NCBI Taxonomy" id="1234261"/>
    <lineage>
        <taxon>Eukaryota</taxon>
        <taxon>Metazoa</taxon>
        <taxon>Spiralia</taxon>
        <taxon>Gnathifera</taxon>
        <taxon>Rotifera</taxon>
        <taxon>Eurotatoria</taxon>
        <taxon>Bdelloidea</taxon>
        <taxon>Philodinida</taxon>
        <taxon>Philodinidae</taxon>
        <taxon>Didymodactylos</taxon>
    </lineage>
</organism>
<evidence type="ECO:0000256" key="2">
    <source>
        <dbReference type="ARBA" id="ARBA00031039"/>
    </source>
</evidence>
<accession>A0A814W724</accession>
<dbReference type="GO" id="GO:0004865">
    <property type="term" value="F:protein serine/threonine phosphatase inhibitor activity"/>
    <property type="evidence" value="ECO:0007669"/>
    <property type="project" value="InterPro"/>
</dbReference>
<dbReference type="GO" id="GO:0008157">
    <property type="term" value="F:protein phosphatase 1 binding"/>
    <property type="evidence" value="ECO:0007669"/>
    <property type="project" value="TreeGrafter"/>
</dbReference>